<dbReference type="PROSITE" id="PS50127">
    <property type="entry name" value="UBC_2"/>
    <property type="match status" value="1"/>
</dbReference>
<dbReference type="Proteomes" id="UP000192758">
    <property type="component" value="Unassembled WGS sequence"/>
</dbReference>
<feature type="domain" description="UBC core" evidence="1">
    <location>
        <begin position="1"/>
        <end position="148"/>
    </location>
</feature>
<evidence type="ECO:0000313" key="3">
    <source>
        <dbReference type="Proteomes" id="UP000192758"/>
    </source>
</evidence>
<dbReference type="CDD" id="cd23794">
    <property type="entry name" value="UBCc_UBE2F_UBE2M"/>
    <property type="match status" value="1"/>
</dbReference>
<dbReference type="Gene3D" id="3.10.110.10">
    <property type="entry name" value="Ubiquitin Conjugating Enzyme"/>
    <property type="match status" value="1"/>
</dbReference>
<dbReference type="STRING" id="646526.A0A1W0E2D6"/>
<dbReference type="EMBL" id="MNPJ01000038">
    <property type="protein sequence ID" value="OQS53391.1"/>
    <property type="molecule type" value="Genomic_DNA"/>
</dbReference>
<dbReference type="OrthoDB" id="10249039at2759"/>
<sequence>MENSFARFRLKKDVENLLLKDLNFKLNNLTFSFEITVNNEIYNNAYKFECICSENYPFQSPKLYCLTRTYHPNIYEIKKEEKYKGSVCLNILRLGWSPSYDLNSIVVSTIDAFTDVSYKDPFDIDAANLLKNDKKAFIAKVKQEENKK</sequence>
<reference evidence="2 3" key="1">
    <citation type="journal article" date="2017" name="Environ. Microbiol.">
        <title>Decay of the glycolytic pathway and adaptation to intranuclear parasitism within Enterocytozoonidae microsporidia.</title>
        <authorList>
            <person name="Wiredu Boakye D."/>
            <person name="Jaroenlak P."/>
            <person name="Prachumwat A."/>
            <person name="Williams T.A."/>
            <person name="Bateman K.S."/>
            <person name="Itsathitphaisarn O."/>
            <person name="Sritunyalucksana K."/>
            <person name="Paszkiewicz K.H."/>
            <person name="Moore K.A."/>
            <person name="Stentiford G.D."/>
            <person name="Williams B.A."/>
        </authorList>
    </citation>
    <scope>NUCLEOTIDE SEQUENCE [LARGE SCALE GENOMIC DNA]</scope>
    <source>
        <strain evidence="2 3">TH1</strain>
    </source>
</reference>
<accession>A0A1W0E2D6</accession>
<dbReference type="SUPFAM" id="SSF54495">
    <property type="entry name" value="UBC-like"/>
    <property type="match status" value="1"/>
</dbReference>
<dbReference type="SMART" id="SM00212">
    <property type="entry name" value="UBCc"/>
    <property type="match status" value="1"/>
</dbReference>
<gene>
    <name evidence="2" type="ORF">EHP00_2605</name>
</gene>
<comment type="caution">
    <text evidence="2">The sequence shown here is derived from an EMBL/GenBank/DDBJ whole genome shotgun (WGS) entry which is preliminary data.</text>
</comment>
<dbReference type="InterPro" id="IPR016135">
    <property type="entry name" value="UBQ-conjugating_enzyme/RWD"/>
</dbReference>
<dbReference type="InterPro" id="IPR000608">
    <property type="entry name" value="UBC"/>
</dbReference>
<evidence type="ECO:0000259" key="1">
    <source>
        <dbReference type="PROSITE" id="PS50127"/>
    </source>
</evidence>
<evidence type="ECO:0000313" key="2">
    <source>
        <dbReference type="EMBL" id="OQS53391.1"/>
    </source>
</evidence>
<name>A0A1W0E2D6_9MICR</name>
<proteinExistence type="predicted"/>
<keyword evidence="3" id="KW-1185">Reference proteome</keyword>
<protein>
    <recommendedName>
        <fullName evidence="1">UBC core domain-containing protein</fullName>
    </recommendedName>
</protein>
<dbReference type="VEuPathDB" id="MicrosporidiaDB:EHP00_2605"/>
<organism evidence="2 3">
    <name type="scientific">Ecytonucleospora hepatopenaei</name>
    <dbReference type="NCBI Taxonomy" id="646526"/>
    <lineage>
        <taxon>Eukaryota</taxon>
        <taxon>Fungi</taxon>
        <taxon>Fungi incertae sedis</taxon>
        <taxon>Microsporidia</taxon>
        <taxon>Enterocytozoonidae</taxon>
        <taxon>Ecytonucleospora</taxon>
    </lineage>
</organism>
<dbReference type="PANTHER" id="PTHR24068">
    <property type="entry name" value="UBIQUITIN-CONJUGATING ENZYME E2"/>
    <property type="match status" value="1"/>
</dbReference>
<dbReference type="AlphaFoldDB" id="A0A1W0E2D6"/>
<dbReference type="Pfam" id="PF00179">
    <property type="entry name" value="UQ_con"/>
    <property type="match status" value="1"/>
</dbReference>